<dbReference type="AlphaFoldDB" id="A0A2W0H979"/>
<reference evidence="1 2" key="1">
    <citation type="submission" date="2017-10" db="EMBL/GenBank/DDBJ databases">
        <title>Bacillus sp. nov., a halophilic bacterium isolated from a Yangshapao Lake.</title>
        <authorList>
            <person name="Wang H."/>
        </authorList>
    </citation>
    <scope>NUCLEOTIDE SEQUENCE [LARGE SCALE GENOMIC DNA]</scope>
    <source>
        <strain evidence="1 2">YSP-3</strain>
    </source>
</reference>
<sequence>MERKAATPAGIASAASAYFLSRLRGASTQQASKLCWQRKKQKFPEETEAMPAVSARLERNKITIFTKRAKQKDHVLFCWSRCPALHKFVSSSRTKSA</sequence>
<evidence type="ECO:0000313" key="1">
    <source>
        <dbReference type="EMBL" id="PYZ98393.1"/>
    </source>
</evidence>
<gene>
    <name evidence="1" type="ORF">CR205_07310</name>
</gene>
<comment type="caution">
    <text evidence="1">The sequence shown here is derived from an EMBL/GenBank/DDBJ whole genome shotgun (WGS) entry which is preliminary data.</text>
</comment>
<evidence type="ECO:0000313" key="2">
    <source>
        <dbReference type="Proteomes" id="UP000248066"/>
    </source>
</evidence>
<dbReference type="Proteomes" id="UP000248066">
    <property type="component" value="Unassembled WGS sequence"/>
</dbReference>
<proteinExistence type="predicted"/>
<name>A0A2W0H979_9BACI</name>
<accession>A0A2W0H979</accession>
<protein>
    <submittedName>
        <fullName evidence="1">Uncharacterized protein</fullName>
    </submittedName>
</protein>
<organism evidence="1 2">
    <name type="scientific">Alteribacter lacisalsi</name>
    <dbReference type="NCBI Taxonomy" id="2045244"/>
    <lineage>
        <taxon>Bacteria</taxon>
        <taxon>Bacillati</taxon>
        <taxon>Bacillota</taxon>
        <taxon>Bacilli</taxon>
        <taxon>Bacillales</taxon>
        <taxon>Bacillaceae</taxon>
        <taxon>Alteribacter</taxon>
    </lineage>
</organism>
<dbReference type="EMBL" id="PDOF01000001">
    <property type="protein sequence ID" value="PYZ98393.1"/>
    <property type="molecule type" value="Genomic_DNA"/>
</dbReference>
<keyword evidence="2" id="KW-1185">Reference proteome</keyword>